<evidence type="ECO:0000313" key="1">
    <source>
        <dbReference type="EMBL" id="KXT15231.1"/>
    </source>
</evidence>
<reference evidence="1 2" key="1">
    <citation type="submission" date="2015-07" db="EMBL/GenBank/DDBJ databases">
        <title>Comparative genomics of the Sigatoka disease complex on banana suggests a link between parallel evolutionary changes in Pseudocercospora fijiensis and Pseudocercospora eumusae and increased virulence on the banana host.</title>
        <authorList>
            <person name="Chang T.-C."/>
            <person name="Salvucci A."/>
            <person name="Crous P.W."/>
            <person name="Stergiopoulos I."/>
        </authorList>
    </citation>
    <scope>NUCLEOTIDE SEQUENCE [LARGE SCALE GENOMIC DNA]</scope>
    <source>
        <strain evidence="1 2">CBS 116634</strain>
    </source>
</reference>
<proteinExistence type="predicted"/>
<dbReference type="AlphaFoldDB" id="A0A139IKG6"/>
<dbReference type="EMBL" id="LFZO01000063">
    <property type="protein sequence ID" value="KXT15231.1"/>
    <property type="molecule type" value="Genomic_DNA"/>
</dbReference>
<keyword evidence="2" id="KW-1185">Reference proteome</keyword>
<sequence length="118" mass="12991">MAPAFRVGDGCLSIRQREYEFVNGVDIHVENRRYCHTDLFLVYGCRTKHVGGRLYATTATIAAATAEPIGPATKDLGCLEQGNPDKQAPLCAQPNCPSGYRSVFWDFGCPDGMWKCCI</sequence>
<organism evidence="1 2">
    <name type="scientific">Pseudocercospora musae</name>
    <dbReference type="NCBI Taxonomy" id="113226"/>
    <lineage>
        <taxon>Eukaryota</taxon>
        <taxon>Fungi</taxon>
        <taxon>Dikarya</taxon>
        <taxon>Ascomycota</taxon>
        <taxon>Pezizomycotina</taxon>
        <taxon>Dothideomycetes</taxon>
        <taxon>Dothideomycetidae</taxon>
        <taxon>Mycosphaerellales</taxon>
        <taxon>Mycosphaerellaceae</taxon>
        <taxon>Pseudocercospora</taxon>
    </lineage>
</organism>
<dbReference type="Proteomes" id="UP000073492">
    <property type="component" value="Unassembled WGS sequence"/>
</dbReference>
<accession>A0A139IKG6</accession>
<dbReference type="OrthoDB" id="5404895at2759"/>
<dbReference type="EMBL" id="LFZO01000063">
    <property type="protein sequence ID" value="KXT15234.1"/>
    <property type="molecule type" value="Genomic_DNA"/>
</dbReference>
<protein>
    <submittedName>
        <fullName evidence="1">Uncharacterized protein</fullName>
    </submittedName>
</protein>
<gene>
    <name evidence="1" type="ORF">AC579_1369</name>
</gene>
<comment type="caution">
    <text evidence="1">The sequence shown here is derived from an EMBL/GenBank/DDBJ whole genome shotgun (WGS) entry which is preliminary data.</text>
</comment>
<name>A0A139IKG6_9PEZI</name>
<evidence type="ECO:0000313" key="2">
    <source>
        <dbReference type="Proteomes" id="UP000073492"/>
    </source>
</evidence>